<accession>D6TG42</accession>
<evidence type="ECO:0000313" key="1">
    <source>
        <dbReference type="EMBL" id="EFH88744.1"/>
    </source>
</evidence>
<name>D6TG42_KTERA</name>
<reference evidence="1 2" key="1">
    <citation type="journal article" date="2011" name="Stand. Genomic Sci.">
        <title>Non-contiguous finished genome sequence and contextual data of the filamentous soil bacterium Ktedonobacter racemifer type strain (SOSP1-21).</title>
        <authorList>
            <person name="Chang Y.J."/>
            <person name="Land M."/>
            <person name="Hauser L."/>
            <person name="Chertkov O."/>
            <person name="Del Rio T.G."/>
            <person name="Nolan M."/>
            <person name="Copeland A."/>
            <person name="Tice H."/>
            <person name="Cheng J.F."/>
            <person name="Lucas S."/>
            <person name="Han C."/>
            <person name="Goodwin L."/>
            <person name="Pitluck S."/>
            <person name="Ivanova N."/>
            <person name="Ovchinikova G."/>
            <person name="Pati A."/>
            <person name="Chen A."/>
            <person name="Palaniappan K."/>
            <person name="Mavromatis K."/>
            <person name="Liolios K."/>
            <person name="Brettin T."/>
            <person name="Fiebig A."/>
            <person name="Rohde M."/>
            <person name="Abt B."/>
            <person name="Goker M."/>
            <person name="Detter J.C."/>
            <person name="Woyke T."/>
            <person name="Bristow J."/>
            <person name="Eisen J.A."/>
            <person name="Markowitz V."/>
            <person name="Hugenholtz P."/>
            <person name="Kyrpides N.C."/>
            <person name="Klenk H.P."/>
            <person name="Lapidus A."/>
        </authorList>
    </citation>
    <scope>NUCLEOTIDE SEQUENCE [LARGE SCALE GENOMIC DNA]</scope>
    <source>
        <strain evidence="2">DSM 44963</strain>
    </source>
</reference>
<protein>
    <submittedName>
        <fullName evidence="1">Uncharacterized protein</fullName>
    </submittedName>
</protein>
<organism evidence="1 2">
    <name type="scientific">Ktedonobacter racemifer DSM 44963</name>
    <dbReference type="NCBI Taxonomy" id="485913"/>
    <lineage>
        <taxon>Bacteria</taxon>
        <taxon>Bacillati</taxon>
        <taxon>Chloroflexota</taxon>
        <taxon>Ktedonobacteria</taxon>
        <taxon>Ktedonobacterales</taxon>
        <taxon>Ktedonobacteraceae</taxon>
        <taxon>Ktedonobacter</taxon>
    </lineage>
</organism>
<dbReference type="AlphaFoldDB" id="D6TG42"/>
<proteinExistence type="predicted"/>
<evidence type="ECO:0000313" key="2">
    <source>
        <dbReference type="Proteomes" id="UP000004508"/>
    </source>
</evidence>
<sequence>MQLFPKKWEKGINRGQDATLSGFLTDENVCPILKKI</sequence>
<dbReference type="EMBL" id="ADVG01000001">
    <property type="protein sequence ID" value="EFH88744.1"/>
    <property type="molecule type" value="Genomic_DNA"/>
</dbReference>
<comment type="caution">
    <text evidence="1">The sequence shown here is derived from an EMBL/GenBank/DDBJ whole genome shotgun (WGS) entry which is preliminary data.</text>
</comment>
<keyword evidence="2" id="KW-1185">Reference proteome</keyword>
<gene>
    <name evidence="1" type="ORF">Krac_10239</name>
</gene>
<dbReference type="Proteomes" id="UP000004508">
    <property type="component" value="Unassembled WGS sequence"/>
</dbReference>
<dbReference type="InParanoid" id="D6TG42"/>